<evidence type="ECO:0000313" key="2">
    <source>
        <dbReference type="EMBL" id="CAF1537169.1"/>
    </source>
</evidence>
<feature type="region of interest" description="Disordered" evidence="1">
    <location>
        <begin position="414"/>
        <end position="465"/>
    </location>
</feature>
<feature type="compositionally biased region" description="Basic residues" evidence="1">
    <location>
        <begin position="582"/>
        <end position="599"/>
    </location>
</feature>
<feature type="region of interest" description="Disordered" evidence="1">
    <location>
        <begin position="576"/>
        <end position="658"/>
    </location>
</feature>
<feature type="compositionally biased region" description="Low complexity" evidence="1">
    <location>
        <begin position="645"/>
        <end position="658"/>
    </location>
</feature>
<keyword evidence="3" id="KW-1185">Reference proteome</keyword>
<sequence>MTAFHRPGYGGFPSFQFSVPNQVQYRSFNDGYRRPEASFAPHYPNKPFYQPPFNPDVSYSSSQYDKANRPSFGAQMIEAFNELDYKYRHQQYLRRLEKVQRDYWNLENMSGPLPPYYNPPPPITYGRGTLFEYEKETEFVPYPIYMNPGMGGLNNLSSFGYGSGTTLPPKVRVIFIPMGQSFAQQPFTGPLAMPPFLYNRMSQPLCSYPPPPPLPQLGSLSLTPAVQQMVLQRYSNPVAVLPYSSNWQTPQLMMSGYSQGFQQQQQQQPMMSAYQPSLPASHANLPGSMSSFSSASSVPQSYMALPAPSAAPSQFYPSLPPAPQSYIPPPPSVPVPQTYAPPPAAPVSQAYISPNSAFSMLPSASQPYIPPSACAQGCSSSAYGYQSYPVSAPAPVGSAVIPYPFPQAVPYNPYVQQQQQQQQRDQQYQQAQQQSSSSSSQMTSPHYSSNVSPSSSTGDSSNANYPSTCRACPPAPPPLSILVSGHCWVQHCSACHNVPNANLYPNVRPNCGRSTPLLRYPTVPQYLPDQTQQYQVQHYAHTNAPVMIRPWLRKTPPLPPGSFILSDRCYNRDGSRCDFGRSHRRHRSHKRGSHGKHRSTTVAAYSQASTSPSAPKTSKSISPRRSSKSMKESNPDNTASKSKSVESQTSTLSSSGLSTEYNKTTIYRSTAKRDSLSQVNGEARQVNLQYSYQPQELPTVYHRNRYLKSSSESSGLSSSGRTSSDSSYAFTKENSYSRSMSSDFNSIREEEEEEAAAAGYSKKPPRNPPSLTKSKDKVIIVREFMPDSPASMKSISSTVMFDVIGKDIDALSTTSTVEGNKLSGDDDVNDGLRFKML</sequence>
<name>A0A815W030_ADIRI</name>
<evidence type="ECO:0000256" key="1">
    <source>
        <dbReference type="SAM" id="MobiDB-lite"/>
    </source>
</evidence>
<feature type="compositionally biased region" description="Low complexity" evidence="1">
    <location>
        <begin position="416"/>
        <end position="461"/>
    </location>
</feature>
<proteinExistence type="predicted"/>
<protein>
    <submittedName>
        <fullName evidence="2">Uncharacterized protein</fullName>
    </submittedName>
</protein>
<accession>A0A815W030</accession>
<organism evidence="2 3">
    <name type="scientific">Adineta ricciae</name>
    <name type="common">Rotifer</name>
    <dbReference type="NCBI Taxonomy" id="249248"/>
    <lineage>
        <taxon>Eukaryota</taxon>
        <taxon>Metazoa</taxon>
        <taxon>Spiralia</taxon>
        <taxon>Gnathifera</taxon>
        <taxon>Rotifera</taxon>
        <taxon>Eurotatoria</taxon>
        <taxon>Bdelloidea</taxon>
        <taxon>Adinetida</taxon>
        <taxon>Adinetidae</taxon>
        <taxon>Adineta</taxon>
    </lineage>
</organism>
<gene>
    <name evidence="2" type="ORF">XAT740_LOCUS41906</name>
</gene>
<feature type="compositionally biased region" description="Polar residues" evidence="1">
    <location>
        <begin position="728"/>
        <end position="745"/>
    </location>
</feature>
<feature type="region of interest" description="Disordered" evidence="1">
    <location>
        <begin position="710"/>
        <end position="774"/>
    </location>
</feature>
<dbReference type="Proteomes" id="UP000663828">
    <property type="component" value="Unassembled WGS sequence"/>
</dbReference>
<comment type="caution">
    <text evidence="2">The sequence shown here is derived from an EMBL/GenBank/DDBJ whole genome shotgun (WGS) entry which is preliminary data.</text>
</comment>
<feature type="compositionally biased region" description="Low complexity" evidence="1">
    <location>
        <begin position="710"/>
        <end position="727"/>
    </location>
</feature>
<evidence type="ECO:0000313" key="3">
    <source>
        <dbReference type="Proteomes" id="UP000663828"/>
    </source>
</evidence>
<dbReference type="EMBL" id="CAJNOR010004955">
    <property type="protein sequence ID" value="CAF1537169.1"/>
    <property type="molecule type" value="Genomic_DNA"/>
</dbReference>
<feature type="compositionally biased region" description="Low complexity" evidence="1">
    <location>
        <begin position="606"/>
        <end position="624"/>
    </location>
</feature>
<dbReference type="AlphaFoldDB" id="A0A815W030"/>
<reference evidence="2" key="1">
    <citation type="submission" date="2021-02" db="EMBL/GenBank/DDBJ databases">
        <authorList>
            <person name="Nowell W R."/>
        </authorList>
    </citation>
    <scope>NUCLEOTIDE SEQUENCE</scope>
</reference>